<dbReference type="RefSeq" id="WP_061087067.1">
    <property type="nucleotide sequence ID" value="NZ_CP058594.1"/>
</dbReference>
<proteinExistence type="predicted"/>
<dbReference type="PATRIC" id="fig|1398.22.peg.2906"/>
<feature type="transmembrane region" description="Helical" evidence="1">
    <location>
        <begin position="31"/>
        <end position="49"/>
    </location>
</feature>
<protein>
    <submittedName>
        <fullName evidence="2">Uncharacterized protein</fullName>
    </submittedName>
</protein>
<evidence type="ECO:0000313" key="3">
    <source>
        <dbReference type="Proteomes" id="UP000070376"/>
    </source>
</evidence>
<keyword evidence="1" id="KW-0812">Transmembrane</keyword>
<feature type="transmembrane region" description="Helical" evidence="1">
    <location>
        <begin position="95"/>
        <end position="114"/>
    </location>
</feature>
<dbReference type="Proteomes" id="UP000070376">
    <property type="component" value="Unassembled WGS sequence"/>
</dbReference>
<dbReference type="AlphaFoldDB" id="A0A133KGR0"/>
<organism evidence="2 3">
    <name type="scientific">Heyndrickxia coagulans</name>
    <name type="common">Weizmannia coagulans</name>
    <dbReference type="NCBI Taxonomy" id="1398"/>
    <lineage>
        <taxon>Bacteria</taxon>
        <taxon>Bacillati</taxon>
        <taxon>Bacillota</taxon>
        <taxon>Bacilli</taxon>
        <taxon>Bacillales</taxon>
        <taxon>Bacillaceae</taxon>
        <taxon>Heyndrickxia</taxon>
    </lineage>
</organism>
<feature type="transmembrane region" description="Helical" evidence="1">
    <location>
        <begin position="70"/>
        <end position="89"/>
    </location>
</feature>
<comment type="caution">
    <text evidence="2">The sequence shown here is derived from an EMBL/GenBank/DDBJ whole genome shotgun (WGS) entry which is preliminary data.</text>
</comment>
<keyword evidence="1" id="KW-1133">Transmembrane helix</keyword>
<gene>
    <name evidence="2" type="ORF">HMPREF3213_02902</name>
</gene>
<evidence type="ECO:0000256" key="1">
    <source>
        <dbReference type="SAM" id="Phobius"/>
    </source>
</evidence>
<sequence>MITKRHLVFNLVILVVPWLSLLFLGRRNVKRYAFAGAFIVVFAILNQLLGHMRKWWKFYEKKVSFLKGELPFSMGPFMPLSMWILKNSYGNFKKFILLNMVADGFFAFPFIKLLKRLRIVTLHRLSHIQFFVYLHYKAYLLYGVQWLYEKWRKKRQVPA</sequence>
<feature type="transmembrane region" description="Helical" evidence="1">
    <location>
        <begin position="7"/>
        <end position="25"/>
    </location>
</feature>
<dbReference type="EMBL" id="LRPN01000137">
    <property type="protein sequence ID" value="KWZ78716.1"/>
    <property type="molecule type" value="Genomic_DNA"/>
</dbReference>
<keyword evidence="1" id="KW-0472">Membrane</keyword>
<name>A0A133KGR0_HEYCO</name>
<reference evidence="3" key="1">
    <citation type="submission" date="2016-01" db="EMBL/GenBank/DDBJ databases">
        <authorList>
            <person name="Mitreva M."/>
            <person name="Pepin K.H."/>
            <person name="Mihindukulasuriya K.A."/>
            <person name="Fulton R."/>
            <person name="Fronick C."/>
            <person name="O'Laughlin M."/>
            <person name="Miner T."/>
            <person name="Herter B."/>
            <person name="Rosa B.A."/>
            <person name="Cordes M."/>
            <person name="Tomlinson C."/>
            <person name="Wollam A."/>
            <person name="Palsikar V.B."/>
            <person name="Mardis E.R."/>
            <person name="Wilson R.K."/>
        </authorList>
    </citation>
    <scope>NUCLEOTIDE SEQUENCE [LARGE SCALE GENOMIC DNA]</scope>
    <source>
        <strain evidence="3">GED7749B</strain>
    </source>
</reference>
<accession>A0A133KGR0</accession>
<evidence type="ECO:0000313" key="2">
    <source>
        <dbReference type="EMBL" id="KWZ78716.1"/>
    </source>
</evidence>